<evidence type="ECO:0000313" key="2">
    <source>
        <dbReference type="Proteomes" id="UP000566985"/>
    </source>
</evidence>
<evidence type="ECO:0000313" key="1">
    <source>
        <dbReference type="EMBL" id="NUY99467.1"/>
    </source>
</evidence>
<comment type="caution">
    <text evidence="1">The sequence shown here is derived from an EMBL/GenBank/DDBJ whole genome shotgun (WGS) entry which is preliminary data.</text>
</comment>
<name>A0A7Y6TUL8_9GAMM</name>
<organism evidence="1 2">
    <name type="scientific">Pantoea brenneri</name>
    <dbReference type="NCBI Taxonomy" id="472694"/>
    <lineage>
        <taxon>Bacteria</taxon>
        <taxon>Pseudomonadati</taxon>
        <taxon>Pseudomonadota</taxon>
        <taxon>Gammaproteobacteria</taxon>
        <taxon>Enterobacterales</taxon>
        <taxon>Erwiniaceae</taxon>
        <taxon>Pantoea</taxon>
    </lineage>
</organism>
<dbReference type="GeneID" id="57348278"/>
<proteinExistence type="predicted"/>
<accession>A0A7Y6TUL8</accession>
<dbReference type="EMBL" id="JABWPM010000066">
    <property type="protein sequence ID" value="NUY99467.1"/>
    <property type="molecule type" value="Genomic_DNA"/>
</dbReference>
<reference evidence="1 2" key="1">
    <citation type="submission" date="2020-05" db="EMBL/GenBank/DDBJ databases">
        <title>Whole Genome Sequences of Enterobacteriales Associated with the International Space Station.</title>
        <authorList>
            <person name="Bharadwaj A."/>
            <person name="Daudu R."/>
            <person name="Singh N."/>
            <person name="Wood J."/>
            <person name="Debieu M."/>
            <person name="Mason C."/>
            <person name="Wang C."/>
            <person name="Venkateswaran K."/>
        </authorList>
    </citation>
    <scope>NUCLEOTIDE SEQUENCE [LARGE SCALE GENOMIC DNA]</scope>
    <source>
        <strain evidence="1 2">IF5SW-B1</strain>
    </source>
</reference>
<gene>
    <name evidence="1" type="ORF">HU668_23925</name>
</gene>
<dbReference type="Proteomes" id="UP000566985">
    <property type="component" value="Unassembled WGS sequence"/>
</dbReference>
<sequence length="74" mass="8810">MTDIYYKETDVVEKIKYYVENKNSENLNNLAKYCCELNFESEDEKIIFLDVCDRELKDGNVLELLLAILKIRLK</sequence>
<dbReference type="RefSeq" id="WP_069730117.1">
    <property type="nucleotide sequence ID" value="NZ_JABWPE010000068.1"/>
</dbReference>
<dbReference type="AlphaFoldDB" id="A0A7Y6TUL8"/>
<protein>
    <submittedName>
        <fullName evidence="1">Uncharacterized protein</fullName>
    </submittedName>
</protein>